<feature type="compositionally biased region" description="Basic and acidic residues" evidence="1">
    <location>
        <begin position="1765"/>
        <end position="1774"/>
    </location>
</feature>
<feature type="compositionally biased region" description="Polar residues" evidence="1">
    <location>
        <begin position="255"/>
        <end position="275"/>
    </location>
</feature>
<reference evidence="4" key="1">
    <citation type="submission" date="2025-08" db="UniProtKB">
        <authorList>
            <consortium name="RefSeq"/>
        </authorList>
    </citation>
    <scope>IDENTIFICATION</scope>
</reference>
<feature type="compositionally biased region" description="Pro residues" evidence="1">
    <location>
        <begin position="2091"/>
        <end position="2102"/>
    </location>
</feature>
<feature type="compositionally biased region" description="Polar residues" evidence="1">
    <location>
        <begin position="224"/>
        <end position="247"/>
    </location>
</feature>
<feature type="compositionally biased region" description="Low complexity" evidence="1">
    <location>
        <begin position="372"/>
        <end position="441"/>
    </location>
</feature>
<feature type="compositionally biased region" description="Low complexity" evidence="1">
    <location>
        <begin position="865"/>
        <end position="892"/>
    </location>
</feature>
<sequence>MERNYPAAGFGDLGAGTGWSYDRSAKASLMYGSTRSSHPESELLHRQAYATSHPLQGYATNHHPGSSRQGGAWGAAGRTLGLSGLIDASLHHASPSGPDPSVMNLISALESRGPQPSPSASSLLSQFRTPSWQTAMHTSAPAELFISGALPGSSSFPSSSALTAYQHPGSFSGRSFTPSLSLQDAPTFSPTSNGLLSPHDSLLHIKTPSQSSLGFDRLLSSQSATYRGSQEPSAPLQSQAPSTSSSCHLPPPQFNLLSSQLHNQSPQLYNASMFSPTPALQPVAPPQPPPERSVSRQDSVIKHYQRSSPAESTTLQQYASCGGSSGYQQRVSHHRRAGVSCSPLEEQSQSSDPKPSPRVESHTYQPIIQTPYTSSSSTSSASSSSATKGAKSSSSSSGYSSSGSASSSSREPHTTPSASSTTSSTSSSSKTSTSSLSAPSRQQPPPQSAPAPPTLPVVSSTLVQQPAAKQCLSTYGSQSVAKSSTGLPDQTPPRQHTQSYSPNQPPSTQMAQPYGGFSSPHAQDLNSGAGGAGSKVFTGIGAEGRSFSAEVVFEGSGFGPASLRRAGSPSIGYGSGSTGSGSVSGLTALGSGVGSAGSGSGATGVGNGASSSYHLPESSMSPSVNSTISRPGLHSPAAARPAQSPGGSGATKYLSSILSPAFMSSPQGFPETQQAHSQSYHSTPPKPKTETNILGVERSQGEEEDDDDFLIHHLLHAQSSTPHPSQHHPHPQQLPQPLSQTRDGEGKGVTYDVNKISEERYHLQSVIRTNNTTSSSGPGTNISDNGSGLNRQLEISQKKQQSKSELTISKSTSGGVQGVSDSLSHSHTTHSHQQQPESLGSVVSYGRGDPYTQHPHSQHPHHTSHVSSHSQHTQQSQISQHSRQTQHAQHAQHSQHSHPSSHSHGHSHMELKKPSDANDNAYLCSTPDVQQARQSQVPLSLMNSSPDPPQQTHMLPSVLSHTTHSKMDHQQAPPQQQHSLSQQAMMTSAGGAGPTEVKTHTQNQSSHLQLQLQTHYSLGAQPRDQASQNSMSPLDMLDQSLTRANSRDSGPLDRTGVGVTVTGGEGGAGDRHRQQHRLTPHHHPQQTAADLHDFLAEPDLGLSSPSHLHHLNQPQAHAHPHALHQQQAHTHHHLPHGQLSHPHSHQMAANMRTPQQQQQPRPREPVTTVSVTQLSHSQLDQLKQHQFDTVSPADKVGQNHPQHQQRFAPLTSMCFPESLLHDEDRSFFPDMEDMFCSADYKSSCAGDSGTGQAAQESLSQGHGQAQDGMESLKTGDVGEGYDMVGHHSDQGYGQYCRSLPGTGNGNLHLDLDSLKTHELPSTVNTDQLGLIQSQPSTLGLSSAPQVDGSVNKMMGAVGIGGNSNTTGLTSPIFCSSRPKKLLKTSSFHLLKQRREPQPQTKKNYAQEYEFEDDEDKADVPADIRLNNRRLPDLLPDLVSSCRKAAGASGISGLSPLMGDMDFCQPSTYTSLGHPPQLLPHDGPKKRGRKPTKPKREGPPRPRGRPRIRPLPEPPYCRGLMGSVPGENRRGRGRGRGRGRKEEGLVETHGDINKAQSLPYHHQQQYSQQQHLQQHPQQHHSQQADFHHAPHQQQQQHQLHHHQQQHVSCSHHQLHHQQHHQQQQQQPSQQEQQDPVRPIKIKLPVSTMPPSESLLRTDSLSSSEPILSDGSVGSAPSLGLSPGPSTNMDISRNELNQAQDKIMKHLQRAEEMMVDGWKKEADDPLNPEAWAAMQKLSNSADEKAFDFKPAFMASFLDFLKTGKKQSDLETGHDGSEQEALNPCSSLKGGIRPLSPPPPSLSPSPPQQAPGTFSEGGQGDGTDLALSGCPSPCKPLDEELKRNLETLPSFSSDEEDSVSKNQDLQKSISSAISALYDTPHSLAAAMASAMVKAQPTQSPPTPQEPSFSPPLPAMPPLIPSMENRKEEALTYSQKHTQDEEEQKCSPQSNQEETEERKSEQGEDEEEDEAEEREEETANYEEIMRESQNLQQGTLEEDEEDKDEERMSEMQILEVPKVQDSPSGPVLAHAPPSPSPSISPSPPTYSSPSPLPPLCFSVPSPLPSQQDEEEESPTCPPSDQQQSSFQQTPAAGTSPPPSTSPPAIPSSPLSNLPLGQPIPPPSTTPPPSSSDQDQEPEAGQPSPSALSSSSPCSSSSQPPSPPTPEEAPATQRLTSLHLAKKQADAAIAGESEEEDSESGGEGIFRERDEFVVRTEDIRTLKMALQTGREPPPIWRVQKALLQKFSPEIKDGQRQFCATSNYLGYFGDAKMRYQRLYVKFLENVNKKDYVRVCSRKPWHRAGLTLRRQSLPKQLPTIHSQAQPRMERDDKDKERQKEREMKEQREREKEQKEQKEREYRERKEKERREREKEKQRDQEKEKRERAERDRRDDTMELARLKEKRGGEKKMECQSRAKTSKDKAEPPPKKRKKWLKEVPSSSSESDSSPPSDDEGLMRGGANNRAMREMFRSYVEMLVSTALDPDMIQALEDTDDELYLPPMRKIDSLLSEQKKRLLRRVNMSAQHQEALHIFPKMTADPLESGVVKVHLGGDGYNRKTLNRVKRSIPKQQDMKLSIETCRIYSLYHSLHHYKYHTFLHCKKETDNIEQAAEDPGQEEVVQQCMANQGWLESLFNSFMELLALSAKA</sequence>
<feature type="compositionally biased region" description="Low complexity" evidence="1">
    <location>
        <begin position="580"/>
        <end position="590"/>
    </location>
</feature>
<dbReference type="Proteomes" id="UP000694891">
    <property type="component" value="Unplaced"/>
</dbReference>
<feature type="compositionally biased region" description="Low complexity" evidence="1">
    <location>
        <begin position="769"/>
        <end position="783"/>
    </location>
</feature>
<feature type="compositionally biased region" description="Polar residues" evidence="1">
    <location>
        <begin position="362"/>
        <end position="371"/>
    </location>
</feature>
<feature type="compositionally biased region" description="Polar residues" evidence="1">
    <location>
        <begin position="2302"/>
        <end position="2318"/>
    </location>
</feature>
<feature type="compositionally biased region" description="Polar residues" evidence="1">
    <location>
        <begin position="471"/>
        <end position="511"/>
    </location>
</feature>
<feature type="compositionally biased region" description="Polar residues" evidence="1">
    <location>
        <begin position="618"/>
        <end position="629"/>
    </location>
</feature>
<feature type="region of interest" description="Disordered" evidence="1">
    <location>
        <begin position="558"/>
        <end position="748"/>
    </location>
</feature>
<protein>
    <submittedName>
        <fullName evidence="4">Uncharacterized protein prr12b</fullName>
    </submittedName>
</protein>
<feature type="compositionally biased region" description="Gly residues" evidence="1">
    <location>
        <begin position="591"/>
        <end position="607"/>
    </location>
</feature>
<feature type="compositionally biased region" description="Polar residues" evidence="1">
    <location>
        <begin position="306"/>
        <end position="319"/>
    </location>
</feature>
<organism evidence="3 4">
    <name type="scientific">Stegastes partitus</name>
    <name type="common">bicolor damselfish</name>
    <dbReference type="NCBI Taxonomy" id="144197"/>
    <lineage>
        <taxon>Eukaryota</taxon>
        <taxon>Metazoa</taxon>
        <taxon>Chordata</taxon>
        <taxon>Craniata</taxon>
        <taxon>Vertebrata</taxon>
        <taxon>Euteleostomi</taxon>
        <taxon>Actinopterygii</taxon>
        <taxon>Neopterygii</taxon>
        <taxon>Teleostei</taxon>
        <taxon>Neoteleostei</taxon>
        <taxon>Acanthomorphata</taxon>
        <taxon>Ovalentaria</taxon>
        <taxon>Pomacentridae</taxon>
        <taxon>Stegastes</taxon>
    </lineage>
</organism>
<feature type="compositionally biased region" description="Low complexity" evidence="1">
    <location>
        <begin position="2433"/>
        <end position="2444"/>
    </location>
</feature>
<feature type="compositionally biased region" description="Pro residues" evidence="1">
    <location>
        <begin position="2028"/>
        <end position="2050"/>
    </location>
</feature>
<gene>
    <name evidence="4" type="primary">prr12b</name>
</gene>
<feature type="compositionally biased region" description="Low complexity" evidence="1">
    <location>
        <begin position="731"/>
        <end position="741"/>
    </location>
</feature>
<feature type="compositionally biased region" description="Low complexity" evidence="1">
    <location>
        <begin position="1619"/>
        <end position="1632"/>
    </location>
</feature>
<feature type="region of interest" description="Disordered" evidence="1">
    <location>
        <begin position="1467"/>
        <end position="1546"/>
    </location>
</feature>
<feature type="compositionally biased region" description="Basic residues" evidence="1">
    <location>
        <begin position="1483"/>
        <end position="1492"/>
    </location>
</feature>
<dbReference type="PANTHER" id="PTHR14709">
    <property type="entry name" value="GLUTAMINE AND SERINE-RICH PROTEIN 1-RELATED"/>
    <property type="match status" value="1"/>
</dbReference>
<feature type="compositionally biased region" description="Polar residues" evidence="1">
    <location>
        <begin position="653"/>
        <end position="682"/>
    </location>
</feature>
<feature type="compositionally biased region" description="Low complexity" evidence="1">
    <location>
        <begin position="1000"/>
        <end position="1009"/>
    </location>
</feature>
<feature type="compositionally biased region" description="Basic and acidic residues" evidence="1">
    <location>
        <begin position="907"/>
        <end position="916"/>
    </location>
</feature>
<feature type="compositionally biased region" description="Pro residues" evidence="1">
    <location>
        <begin position="1895"/>
        <end position="1916"/>
    </location>
</feature>
<feature type="region of interest" description="Disordered" evidence="1">
    <location>
        <begin position="1043"/>
        <end position="1170"/>
    </location>
</feature>
<feature type="compositionally biased region" description="Low complexity" evidence="1">
    <location>
        <begin position="2138"/>
        <end position="2154"/>
    </location>
</feature>
<feature type="compositionally biased region" description="Pro residues" evidence="1">
    <location>
        <begin position="2113"/>
        <end position="2125"/>
    </location>
</feature>
<feature type="compositionally biased region" description="Low complexity" evidence="1">
    <location>
        <begin position="2103"/>
        <end position="2112"/>
    </location>
</feature>
<feature type="region of interest" description="Disordered" evidence="1">
    <location>
        <begin position="1559"/>
        <end position="1689"/>
    </location>
</feature>
<feature type="region of interest" description="Disordered" evidence="1">
    <location>
        <begin position="2300"/>
        <end position="2453"/>
    </location>
</feature>
<feature type="compositionally biased region" description="Polar residues" evidence="1">
    <location>
        <begin position="1647"/>
        <end position="1664"/>
    </location>
</feature>
<feature type="compositionally biased region" description="Low complexity" evidence="1">
    <location>
        <begin position="1885"/>
        <end position="1894"/>
    </location>
</feature>
<accession>A0A9Y4U1X2</accession>
<feature type="compositionally biased region" description="Low complexity" evidence="1">
    <location>
        <begin position="1669"/>
        <end position="1684"/>
    </location>
</feature>
<feature type="compositionally biased region" description="Pro residues" evidence="1">
    <location>
        <begin position="442"/>
        <end position="455"/>
    </location>
</feature>
<proteinExistence type="predicted"/>
<evidence type="ECO:0000259" key="2">
    <source>
        <dbReference type="Pfam" id="PF13926"/>
    </source>
</evidence>
<feature type="region of interest" description="Disordered" evidence="1">
    <location>
        <begin position="1246"/>
        <end position="1275"/>
    </location>
</feature>
<dbReference type="InterPro" id="IPR025451">
    <property type="entry name" value="DUF4211"/>
</dbReference>
<dbReference type="RefSeq" id="XP_008301764.1">
    <property type="nucleotide sequence ID" value="XM_008303542.1"/>
</dbReference>
<evidence type="ECO:0000256" key="1">
    <source>
        <dbReference type="SAM" id="MobiDB-lite"/>
    </source>
</evidence>
<dbReference type="CTD" id="557848"/>
<dbReference type="Pfam" id="PF13926">
    <property type="entry name" value="DUF4211"/>
    <property type="match status" value="1"/>
</dbReference>
<keyword evidence="3" id="KW-1185">Reference proteome</keyword>
<feature type="compositionally biased region" description="Basic and acidic residues" evidence="1">
    <location>
        <begin position="2320"/>
        <end position="2422"/>
    </location>
</feature>
<dbReference type="PANTHER" id="PTHR14709:SF1">
    <property type="entry name" value="PROLINE-RICH PROTEIN 12"/>
    <property type="match status" value="1"/>
</dbReference>
<feature type="compositionally biased region" description="Acidic residues" evidence="1">
    <location>
        <begin position="1959"/>
        <end position="1976"/>
    </location>
</feature>
<feature type="compositionally biased region" description="Low complexity" evidence="1">
    <location>
        <begin position="1559"/>
        <end position="1583"/>
    </location>
</feature>
<feature type="compositionally biased region" description="Low complexity" evidence="1">
    <location>
        <begin position="2075"/>
        <end position="2090"/>
    </location>
</feature>
<feature type="compositionally biased region" description="Polar residues" evidence="1">
    <location>
        <begin position="972"/>
        <end position="986"/>
    </location>
</feature>
<feature type="region of interest" description="Disordered" evidence="1">
    <location>
        <begin position="1885"/>
        <end position="2204"/>
    </location>
</feature>
<feature type="domain" description="DUF4211" evidence="2">
    <location>
        <begin position="2456"/>
        <end position="2536"/>
    </location>
</feature>
<evidence type="ECO:0000313" key="3">
    <source>
        <dbReference type="Proteomes" id="UP000694891"/>
    </source>
</evidence>
<feature type="compositionally biased region" description="Pro residues" evidence="1">
    <location>
        <begin position="1792"/>
        <end position="1806"/>
    </location>
</feature>
<feature type="compositionally biased region" description="Basic residues" evidence="1">
    <location>
        <begin position="893"/>
        <end position="906"/>
    </location>
</feature>
<feature type="region of interest" description="Disordered" evidence="1">
    <location>
        <begin position="224"/>
        <end position="539"/>
    </location>
</feature>
<name>A0A9Y4U1X2_9TELE</name>
<feature type="compositionally biased region" description="Polar residues" evidence="1">
    <location>
        <begin position="784"/>
        <end position="823"/>
    </location>
</feature>
<feature type="compositionally biased region" description="Polar residues" evidence="1">
    <location>
        <begin position="927"/>
        <end position="962"/>
    </location>
</feature>
<feature type="compositionally biased region" description="Low complexity" evidence="1">
    <location>
        <begin position="1102"/>
        <end position="1128"/>
    </location>
</feature>
<dbReference type="InterPro" id="IPR052466">
    <property type="entry name" value="DNA_MethProtect_Complex"/>
</dbReference>
<feature type="compositionally biased region" description="Basic residues" evidence="1">
    <location>
        <begin position="1073"/>
        <end position="1084"/>
    </location>
</feature>
<feature type="region of interest" description="Disordered" evidence="1">
    <location>
        <begin position="767"/>
        <end position="1009"/>
    </location>
</feature>
<feature type="compositionally biased region" description="Polar residues" evidence="1">
    <location>
        <begin position="1250"/>
        <end position="1263"/>
    </location>
</feature>
<evidence type="ECO:0000313" key="4">
    <source>
        <dbReference type="RefSeq" id="XP_008301764.1"/>
    </source>
</evidence>
<feature type="compositionally biased region" description="Basic and acidic residues" evidence="1">
    <location>
        <begin position="1833"/>
        <end position="1842"/>
    </location>
</feature>
<feature type="region of interest" description="Disordered" evidence="1">
    <location>
        <begin position="1765"/>
        <end position="1862"/>
    </location>
</feature>